<dbReference type="NCBIfam" id="NF007494">
    <property type="entry name" value="PRK10089.1-3"/>
    <property type="match status" value="1"/>
</dbReference>
<dbReference type="PANTHER" id="PTHR11586:SF37">
    <property type="entry name" value="TRNA-BINDING DOMAIN-CONTAINING PROTEIN"/>
    <property type="match status" value="1"/>
</dbReference>
<keyword evidence="2 3" id="KW-0694">RNA-binding</keyword>
<evidence type="ECO:0000256" key="3">
    <source>
        <dbReference type="PROSITE-ProRule" id="PRU00209"/>
    </source>
</evidence>
<dbReference type="Gene3D" id="2.40.50.140">
    <property type="entry name" value="Nucleic acid-binding proteins"/>
    <property type="match status" value="1"/>
</dbReference>
<keyword evidence="6" id="KW-1185">Reference proteome</keyword>
<evidence type="ECO:0000256" key="2">
    <source>
        <dbReference type="ARBA" id="ARBA00022884"/>
    </source>
</evidence>
<reference evidence="5 6" key="1">
    <citation type="submission" date="2014-04" db="EMBL/GenBank/DDBJ databases">
        <title>Whole genome of Muricauda olearia.</title>
        <authorList>
            <person name="Zhang X.-H."/>
            <person name="Tang K."/>
        </authorList>
    </citation>
    <scope>NUCLEOTIDE SEQUENCE [LARGE SCALE GENOMIC DNA]</scope>
    <source>
        <strain evidence="5 6">Th120</strain>
    </source>
</reference>
<protein>
    <submittedName>
        <fullName evidence="5">tRNA-binding protein</fullName>
    </submittedName>
</protein>
<dbReference type="NCBIfam" id="TIGR02222">
    <property type="entry name" value="chap_CsaA"/>
    <property type="match status" value="1"/>
</dbReference>
<dbReference type="InterPro" id="IPR051270">
    <property type="entry name" value="Tyrosine-tRNA_ligase_regulator"/>
</dbReference>
<organism evidence="5 6">
    <name type="scientific">Flagellimonas olearia</name>
    <dbReference type="NCBI Taxonomy" id="552546"/>
    <lineage>
        <taxon>Bacteria</taxon>
        <taxon>Pseudomonadati</taxon>
        <taxon>Bacteroidota</taxon>
        <taxon>Flavobacteriia</taxon>
        <taxon>Flavobacteriales</taxon>
        <taxon>Flavobacteriaceae</taxon>
        <taxon>Flagellimonas</taxon>
    </lineage>
</organism>
<dbReference type="PROSITE" id="PS50886">
    <property type="entry name" value="TRBD"/>
    <property type="match status" value="1"/>
</dbReference>
<gene>
    <name evidence="5" type="ORF">DN53_01080</name>
</gene>
<dbReference type="Proteomes" id="UP000290261">
    <property type="component" value="Unassembled WGS sequence"/>
</dbReference>
<dbReference type="GO" id="GO:0000049">
    <property type="term" value="F:tRNA binding"/>
    <property type="evidence" value="ECO:0007669"/>
    <property type="project" value="UniProtKB-UniRule"/>
</dbReference>
<evidence type="ECO:0000313" key="6">
    <source>
        <dbReference type="Proteomes" id="UP000290261"/>
    </source>
</evidence>
<keyword evidence="1 3" id="KW-0820">tRNA-binding</keyword>
<evidence type="ECO:0000313" key="5">
    <source>
        <dbReference type="EMBL" id="RYC52844.1"/>
    </source>
</evidence>
<dbReference type="InterPro" id="IPR008231">
    <property type="entry name" value="CsaA"/>
</dbReference>
<dbReference type="AlphaFoldDB" id="A0A444VPV8"/>
<feature type="domain" description="TRNA-binding" evidence="4">
    <location>
        <begin position="13"/>
        <end position="116"/>
    </location>
</feature>
<comment type="caution">
    <text evidence="5">The sequence shown here is derived from an EMBL/GenBank/DDBJ whole genome shotgun (WGS) entry which is preliminary data.</text>
</comment>
<dbReference type="FunFam" id="2.40.50.140:FF:000165">
    <property type="entry name" value="Chaperone CsaA"/>
    <property type="match status" value="1"/>
</dbReference>
<sequence>MDITPDQNLSWEDFQKVQMVVGTIISAEIFEEVRNPAYKMIIDFGDLGKRKTSAQITQLYTPEDLIGKQVVAVVNFPPKQIANIMSECLVLGGIGDNKEVTLMQPERNVKNGTRIG</sequence>
<dbReference type="CDD" id="cd02798">
    <property type="entry name" value="tRNA_bind_CsaA"/>
    <property type="match status" value="1"/>
</dbReference>
<dbReference type="Pfam" id="PF01588">
    <property type="entry name" value="tRNA_bind"/>
    <property type="match status" value="1"/>
</dbReference>
<name>A0A444VPV8_9FLAO</name>
<evidence type="ECO:0000256" key="1">
    <source>
        <dbReference type="ARBA" id="ARBA00022555"/>
    </source>
</evidence>
<accession>A0A444VPV8</accession>
<proteinExistence type="predicted"/>
<evidence type="ECO:0000259" key="4">
    <source>
        <dbReference type="PROSITE" id="PS50886"/>
    </source>
</evidence>
<dbReference type="InterPro" id="IPR002547">
    <property type="entry name" value="tRNA-bd_dom"/>
</dbReference>
<dbReference type="SUPFAM" id="SSF50249">
    <property type="entry name" value="Nucleic acid-binding proteins"/>
    <property type="match status" value="1"/>
</dbReference>
<dbReference type="InterPro" id="IPR012340">
    <property type="entry name" value="NA-bd_OB-fold"/>
</dbReference>
<dbReference type="PANTHER" id="PTHR11586">
    <property type="entry name" value="TRNA-AMINOACYLATION COFACTOR ARC1 FAMILY MEMBER"/>
    <property type="match status" value="1"/>
</dbReference>
<dbReference type="EMBL" id="JJMP01000001">
    <property type="protein sequence ID" value="RYC52844.1"/>
    <property type="molecule type" value="Genomic_DNA"/>
</dbReference>
<dbReference type="NCBIfam" id="NF007495">
    <property type="entry name" value="PRK10089.1-4"/>
    <property type="match status" value="1"/>
</dbReference>